<evidence type="ECO:0000313" key="4">
    <source>
        <dbReference type="Proteomes" id="UP000696573"/>
    </source>
</evidence>
<dbReference type="AlphaFoldDB" id="A0A9N9YPI8"/>
<name>A0A9N9YPI8_9HYPO</name>
<dbReference type="Proteomes" id="UP000696573">
    <property type="component" value="Unassembled WGS sequence"/>
</dbReference>
<feature type="chain" id="PRO_5040224448" evidence="2">
    <location>
        <begin position="28"/>
        <end position="369"/>
    </location>
</feature>
<dbReference type="EMBL" id="CABFNQ020000717">
    <property type="protein sequence ID" value="CAH0025976.1"/>
    <property type="molecule type" value="Genomic_DNA"/>
</dbReference>
<evidence type="ECO:0000313" key="3">
    <source>
        <dbReference type="EMBL" id="CAH0025976.1"/>
    </source>
</evidence>
<feature type="signal peptide" evidence="2">
    <location>
        <begin position="1"/>
        <end position="27"/>
    </location>
</feature>
<evidence type="ECO:0000256" key="2">
    <source>
        <dbReference type="SAM" id="SignalP"/>
    </source>
</evidence>
<dbReference type="OrthoDB" id="3538998at2759"/>
<comment type="caution">
    <text evidence="3">The sequence shown here is derived from an EMBL/GenBank/DDBJ whole genome shotgun (WGS) entry which is preliminary data.</text>
</comment>
<protein>
    <submittedName>
        <fullName evidence="3">Uncharacterized protein</fullName>
    </submittedName>
</protein>
<sequence length="369" mass="39159">MNNNDSGRSAMMKAVLLYLLRPMAALAATTTNLTTTGCVDASGLQKCLDDVAFTGKTCLDNARKAGSQAETIARGCVYYTDNINCYSASCWNRVYECEYKKYVYEYLKNCETAKLPLPYFPVPDNAQDACSCNLGKVYQTFLNSLNEGTSCIKGSSSFGARDALESINKIVACECCAISGALSGIYETCPDTDPDLVGLSYVSQLETLYNQPFSACGTYMSSYDCQKDLGFTAASSYISPGSALTTGKGSLLDGSGSVTSPGSGSVFSYTNLADSVVYTISTASASGNHNSGGSRSSSGSAQASATGCKSSDEKGVAAIGISGEQAKAPCWWFLHFLWLFYRRLKGFILVFGISHIFAKRNVSGGPSTF</sequence>
<organism evidence="3 4">
    <name type="scientific">Clonostachys rhizophaga</name>
    <dbReference type="NCBI Taxonomy" id="160324"/>
    <lineage>
        <taxon>Eukaryota</taxon>
        <taxon>Fungi</taxon>
        <taxon>Dikarya</taxon>
        <taxon>Ascomycota</taxon>
        <taxon>Pezizomycotina</taxon>
        <taxon>Sordariomycetes</taxon>
        <taxon>Hypocreomycetidae</taxon>
        <taxon>Hypocreales</taxon>
        <taxon>Bionectriaceae</taxon>
        <taxon>Clonostachys</taxon>
    </lineage>
</organism>
<proteinExistence type="predicted"/>
<accession>A0A9N9YPI8</accession>
<keyword evidence="4" id="KW-1185">Reference proteome</keyword>
<reference evidence="3" key="1">
    <citation type="submission" date="2021-10" db="EMBL/GenBank/DDBJ databases">
        <authorList>
            <person name="Piombo E."/>
        </authorList>
    </citation>
    <scope>NUCLEOTIDE SEQUENCE</scope>
</reference>
<keyword evidence="2" id="KW-0732">Signal</keyword>
<gene>
    <name evidence="3" type="ORF">CRHIZ90672A_00009498</name>
</gene>
<evidence type="ECO:0000256" key="1">
    <source>
        <dbReference type="SAM" id="MobiDB-lite"/>
    </source>
</evidence>
<feature type="region of interest" description="Disordered" evidence="1">
    <location>
        <begin position="286"/>
        <end position="306"/>
    </location>
</feature>